<dbReference type="Pfam" id="PF03861">
    <property type="entry name" value="ANTAR"/>
    <property type="match status" value="1"/>
</dbReference>
<evidence type="ECO:0000256" key="1">
    <source>
        <dbReference type="ARBA" id="ARBA00023015"/>
    </source>
</evidence>
<comment type="caution">
    <text evidence="4">The sequence shown here is derived from an EMBL/GenBank/DDBJ whole genome shotgun (WGS) entry which is preliminary data.</text>
</comment>
<accession>A0A938YSB6</accession>
<keyword evidence="1" id="KW-0805">Transcription regulation</keyword>
<dbReference type="InterPro" id="IPR005561">
    <property type="entry name" value="ANTAR"/>
</dbReference>
<evidence type="ECO:0000313" key="5">
    <source>
        <dbReference type="Proteomes" id="UP000663801"/>
    </source>
</evidence>
<dbReference type="AlphaFoldDB" id="A0A938YSB6"/>
<feature type="domain" description="ANTAR" evidence="3">
    <location>
        <begin position="147"/>
        <end position="220"/>
    </location>
</feature>
<evidence type="ECO:0000259" key="3">
    <source>
        <dbReference type="SMART" id="SM01012"/>
    </source>
</evidence>
<dbReference type="InterPro" id="IPR012074">
    <property type="entry name" value="GAF_ANTAR"/>
</dbReference>
<gene>
    <name evidence="4" type="ORF">JL107_16090</name>
</gene>
<name>A0A938YSB6_9ACTN</name>
<keyword evidence="2" id="KW-0804">Transcription</keyword>
<dbReference type="GO" id="GO:0003723">
    <property type="term" value="F:RNA binding"/>
    <property type="evidence" value="ECO:0007669"/>
    <property type="project" value="InterPro"/>
</dbReference>
<dbReference type="PIRSF" id="PIRSF036625">
    <property type="entry name" value="GAF_ANTAR"/>
    <property type="match status" value="1"/>
</dbReference>
<reference evidence="4" key="1">
    <citation type="submission" date="2021-01" db="EMBL/GenBank/DDBJ databases">
        <title>KCTC 19127 draft genome.</title>
        <authorList>
            <person name="An D."/>
        </authorList>
    </citation>
    <scope>NUCLEOTIDE SEQUENCE</scope>
    <source>
        <strain evidence="4">KCTC 19127</strain>
    </source>
</reference>
<dbReference type="SMART" id="SM01012">
    <property type="entry name" value="ANTAR"/>
    <property type="match status" value="1"/>
</dbReference>
<dbReference type="RefSeq" id="WP_205258091.1">
    <property type="nucleotide sequence ID" value="NZ_BAAAPV010000002.1"/>
</dbReference>
<protein>
    <submittedName>
        <fullName evidence="4">GAF domain-containing protein</fullName>
    </submittedName>
</protein>
<dbReference type="Proteomes" id="UP000663801">
    <property type="component" value="Unassembled WGS sequence"/>
</dbReference>
<dbReference type="InterPro" id="IPR029016">
    <property type="entry name" value="GAF-like_dom_sf"/>
</dbReference>
<sequence length="228" mass="24260">MQLGTPDEVWAGGMPIGRTVELCRRCVTLLPVDGAAVTVRGSLVTKELLHATDPVVARLDDIQFVVGEGPCRDAYRLRIPVLQPDLTAPDVARRWPLFTREALGLGVAAVFAFPLQIGAVPFGVLELYRATPGVLAPEELATALLLADAAAHSVMDDFTRSELFAGPGEDERGIGEIEVPRATGMVAARHGISVHAALAELRAAAFAQDRPLIDIAREVLAGASLRED</sequence>
<dbReference type="SUPFAM" id="SSF55781">
    <property type="entry name" value="GAF domain-like"/>
    <property type="match status" value="1"/>
</dbReference>
<evidence type="ECO:0000256" key="2">
    <source>
        <dbReference type="ARBA" id="ARBA00023163"/>
    </source>
</evidence>
<organism evidence="4 5">
    <name type="scientific">Nakamurella flavida</name>
    <dbReference type="NCBI Taxonomy" id="363630"/>
    <lineage>
        <taxon>Bacteria</taxon>
        <taxon>Bacillati</taxon>
        <taxon>Actinomycetota</taxon>
        <taxon>Actinomycetes</taxon>
        <taxon>Nakamurellales</taxon>
        <taxon>Nakamurellaceae</taxon>
        <taxon>Nakamurella</taxon>
    </lineage>
</organism>
<proteinExistence type="predicted"/>
<dbReference type="InterPro" id="IPR003018">
    <property type="entry name" value="GAF"/>
</dbReference>
<keyword evidence="5" id="KW-1185">Reference proteome</keyword>
<dbReference type="InterPro" id="IPR036388">
    <property type="entry name" value="WH-like_DNA-bd_sf"/>
</dbReference>
<dbReference type="Gene3D" id="1.10.10.10">
    <property type="entry name" value="Winged helix-like DNA-binding domain superfamily/Winged helix DNA-binding domain"/>
    <property type="match status" value="1"/>
</dbReference>
<dbReference type="EMBL" id="JAERWL010000014">
    <property type="protein sequence ID" value="MBM9477970.1"/>
    <property type="molecule type" value="Genomic_DNA"/>
</dbReference>
<evidence type="ECO:0000313" key="4">
    <source>
        <dbReference type="EMBL" id="MBM9477970.1"/>
    </source>
</evidence>
<dbReference type="Gene3D" id="3.30.450.40">
    <property type="match status" value="1"/>
</dbReference>
<dbReference type="Pfam" id="PF13185">
    <property type="entry name" value="GAF_2"/>
    <property type="match status" value="1"/>
</dbReference>